<keyword evidence="1" id="KW-0472">Membrane</keyword>
<keyword evidence="1" id="KW-1133">Transmembrane helix</keyword>
<proteinExistence type="predicted"/>
<protein>
    <submittedName>
        <fullName evidence="2">Uncharacterized protein</fullName>
    </submittedName>
</protein>
<name>A0A7V3PU21_UNCW3</name>
<evidence type="ECO:0000256" key="1">
    <source>
        <dbReference type="SAM" id="Phobius"/>
    </source>
</evidence>
<dbReference type="AlphaFoldDB" id="A0A7V3PU21"/>
<comment type="caution">
    <text evidence="2">The sequence shown here is derived from an EMBL/GenBank/DDBJ whole genome shotgun (WGS) entry which is preliminary data.</text>
</comment>
<organism evidence="2">
    <name type="scientific">candidate division WOR-3 bacterium</name>
    <dbReference type="NCBI Taxonomy" id="2052148"/>
    <lineage>
        <taxon>Bacteria</taxon>
        <taxon>Bacteria division WOR-3</taxon>
    </lineage>
</organism>
<accession>A0A7V3PU21</accession>
<reference evidence="2" key="1">
    <citation type="journal article" date="2020" name="mSystems">
        <title>Genome- and Community-Level Interaction Insights into Carbon Utilization and Element Cycling Functions of Hydrothermarchaeota in Hydrothermal Sediment.</title>
        <authorList>
            <person name="Zhou Z."/>
            <person name="Liu Y."/>
            <person name="Xu W."/>
            <person name="Pan J."/>
            <person name="Luo Z.H."/>
            <person name="Li M."/>
        </authorList>
    </citation>
    <scope>NUCLEOTIDE SEQUENCE [LARGE SCALE GENOMIC DNA]</scope>
    <source>
        <strain evidence="2">SpSt-914</strain>
    </source>
</reference>
<dbReference type="EMBL" id="DTMZ01000112">
    <property type="protein sequence ID" value="HGD13425.1"/>
    <property type="molecule type" value="Genomic_DNA"/>
</dbReference>
<keyword evidence="1" id="KW-0812">Transmembrane</keyword>
<feature type="transmembrane region" description="Helical" evidence="1">
    <location>
        <begin position="31"/>
        <end position="50"/>
    </location>
</feature>
<evidence type="ECO:0000313" key="2">
    <source>
        <dbReference type="EMBL" id="HGD13425.1"/>
    </source>
</evidence>
<sequence>MEQSSAPLKPEPLKFEPDLKRLERLARFRRVVLMVTLGMMVLALLWVLFLPNRVMTVGQKFEQLPSRTEPATVVVPEAKVAETSVAPVPLSKVVKLDPVQEARGLVLGVDSSLSSAIEQWERSAAVVNAISVRLENVPEILKHIGLARAMSESAGMRFKGAQDCLSRLRSLLGGAGLTGARINAAYAAARDFASLVAEEAADRQGWLDSYEQAIRALANGDSAQFDIKMNVAGAYQRQVEVRQRRLRRAGALLRSAVQDWQ</sequence>
<gene>
    <name evidence="2" type="ORF">ENX16_05035</name>
</gene>